<dbReference type="AlphaFoldDB" id="A0A1L7I223"/>
<dbReference type="SUPFAM" id="SSF46955">
    <property type="entry name" value="Putative DNA-binding domain"/>
    <property type="match status" value="1"/>
</dbReference>
<dbReference type="InterPro" id="IPR041657">
    <property type="entry name" value="HTH_17"/>
</dbReference>
<dbReference type="Proteomes" id="UP000186230">
    <property type="component" value="Chromosome"/>
</dbReference>
<protein>
    <recommendedName>
        <fullName evidence="1">Helix-turn-helix domain-containing protein</fullName>
    </recommendedName>
</protein>
<evidence type="ECO:0000259" key="1">
    <source>
        <dbReference type="Pfam" id="PF12728"/>
    </source>
</evidence>
<dbReference type="KEGG" id="gfl:GRFL_0907"/>
<dbReference type="InterPro" id="IPR009061">
    <property type="entry name" value="DNA-bd_dom_put_sf"/>
</dbReference>
<organism evidence="2 3">
    <name type="scientific">Christiangramia flava JLT2011</name>
    <dbReference type="NCBI Taxonomy" id="1229726"/>
    <lineage>
        <taxon>Bacteria</taxon>
        <taxon>Pseudomonadati</taxon>
        <taxon>Bacteroidota</taxon>
        <taxon>Flavobacteriia</taxon>
        <taxon>Flavobacteriales</taxon>
        <taxon>Flavobacteriaceae</taxon>
        <taxon>Christiangramia</taxon>
    </lineage>
</organism>
<reference evidence="2 3" key="1">
    <citation type="submission" date="2016-07" db="EMBL/GenBank/DDBJ databases">
        <title>Multi-omics approach to identify versatile polysaccharide utilization systems of a marine flavobacterium Gramella flava.</title>
        <authorList>
            <person name="Tang K."/>
        </authorList>
    </citation>
    <scope>NUCLEOTIDE SEQUENCE [LARGE SCALE GENOMIC DNA]</scope>
    <source>
        <strain evidence="2 3">JLT2011</strain>
    </source>
</reference>
<name>A0A1L7I223_9FLAO</name>
<accession>A0A1L7I223</accession>
<evidence type="ECO:0000313" key="2">
    <source>
        <dbReference type="EMBL" id="APU67631.1"/>
    </source>
</evidence>
<dbReference type="STRING" id="1229726.GRFL_0907"/>
<evidence type="ECO:0000313" key="3">
    <source>
        <dbReference type="Proteomes" id="UP000186230"/>
    </source>
</evidence>
<feature type="domain" description="Helix-turn-helix" evidence="1">
    <location>
        <begin position="91"/>
        <end position="140"/>
    </location>
</feature>
<gene>
    <name evidence="2" type="ORF">GRFL_0907</name>
</gene>
<proteinExistence type="predicted"/>
<sequence>MKASLLNFFVVRGLLGINMPVAFQICHESQFNSIPLLFYGDRKSWQWDYLKQKVMPTSIITTDDLREFKIELLEEIKSLMEKQSEGTLKKYLKSADVMEYLQVSPGTLQNLRNNGTLPYTKIGGIIYYETAAILRVMDQNKVQHNIGFGR</sequence>
<keyword evidence="3" id="KW-1185">Reference proteome</keyword>
<dbReference type="PANTHER" id="PTHR34585:SF22">
    <property type="entry name" value="HELIX-TURN-HELIX DOMAIN-CONTAINING PROTEIN"/>
    <property type="match status" value="1"/>
</dbReference>
<dbReference type="EMBL" id="CP016359">
    <property type="protein sequence ID" value="APU67631.1"/>
    <property type="molecule type" value="Genomic_DNA"/>
</dbReference>
<dbReference type="PANTHER" id="PTHR34585">
    <property type="match status" value="1"/>
</dbReference>
<dbReference type="Pfam" id="PF12728">
    <property type="entry name" value="HTH_17"/>
    <property type="match status" value="1"/>
</dbReference>